<organism evidence="7 8">
    <name type="scientific">Miscanthus lutarioriparius</name>
    <dbReference type="NCBI Taxonomy" id="422564"/>
    <lineage>
        <taxon>Eukaryota</taxon>
        <taxon>Viridiplantae</taxon>
        <taxon>Streptophyta</taxon>
        <taxon>Embryophyta</taxon>
        <taxon>Tracheophyta</taxon>
        <taxon>Spermatophyta</taxon>
        <taxon>Magnoliopsida</taxon>
        <taxon>Liliopsida</taxon>
        <taxon>Poales</taxon>
        <taxon>Poaceae</taxon>
        <taxon>PACMAD clade</taxon>
        <taxon>Panicoideae</taxon>
        <taxon>Andropogonodae</taxon>
        <taxon>Andropogoneae</taxon>
        <taxon>Saccharinae</taxon>
        <taxon>Miscanthus</taxon>
    </lineage>
</organism>
<evidence type="ECO:0000256" key="2">
    <source>
        <dbReference type="ARBA" id="ARBA00023015"/>
    </source>
</evidence>
<dbReference type="SUPFAM" id="SSF54171">
    <property type="entry name" value="DNA-binding domain"/>
    <property type="match status" value="1"/>
</dbReference>
<dbReference type="PANTHER" id="PTHR31190">
    <property type="entry name" value="DNA-BINDING DOMAIN"/>
    <property type="match status" value="1"/>
</dbReference>
<comment type="caution">
    <text evidence="7">The sequence shown here is derived from an EMBL/GenBank/DDBJ whole genome shotgun (WGS) entry which is preliminary data.</text>
</comment>
<keyword evidence="4" id="KW-0804">Transcription</keyword>
<dbReference type="EMBL" id="CAJGYO010000009">
    <property type="protein sequence ID" value="CAD6254035.1"/>
    <property type="molecule type" value="Genomic_DNA"/>
</dbReference>
<feature type="domain" description="AP2/ERF" evidence="6">
    <location>
        <begin position="91"/>
        <end position="149"/>
    </location>
</feature>
<evidence type="ECO:0000313" key="7">
    <source>
        <dbReference type="EMBL" id="CAD6254035.1"/>
    </source>
</evidence>
<dbReference type="InterPro" id="IPR044808">
    <property type="entry name" value="ERF_plant"/>
</dbReference>
<dbReference type="PRINTS" id="PR00367">
    <property type="entry name" value="ETHRSPELEMNT"/>
</dbReference>
<dbReference type="PROSITE" id="PS51032">
    <property type="entry name" value="AP2_ERF"/>
    <property type="match status" value="1"/>
</dbReference>
<protein>
    <recommendedName>
        <fullName evidence="6">AP2/ERF domain-containing protein</fullName>
    </recommendedName>
</protein>
<evidence type="ECO:0000256" key="4">
    <source>
        <dbReference type="ARBA" id="ARBA00023163"/>
    </source>
</evidence>
<evidence type="ECO:0000313" key="8">
    <source>
        <dbReference type="Proteomes" id="UP000604825"/>
    </source>
</evidence>
<proteinExistence type="predicted"/>
<dbReference type="InterPro" id="IPR036955">
    <property type="entry name" value="AP2/ERF_dom_sf"/>
</dbReference>
<dbReference type="AlphaFoldDB" id="A0A811Q4S0"/>
<dbReference type="FunFam" id="3.30.730.10:FF:000001">
    <property type="entry name" value="Ethylene-responsive transcription factor 2"/>
    <property type="match status" value="1"/>
</dbReference>
<name>A0A811Q4S0_9POAL</name>
<keyword evidence="3" id="KW-0238">DNA-binding</keyword>
<reference evidence="7" key="1">
    <citation type="submission" date="2020-10" db="EMBL/GenBank/DDBJ databases">
        <authorList>
            <person name="Han B."/>
            <person name="Lu T."/>
            <person name="Zhao Q."/>
            <person name="Huang X."/>
            <person name="Zhao Y."/>
        </authorList>
    </citation>
    <scope>NUCLEOTIDE SEQUENCE</scope>
</reference>
<dbReference type="Pfam" id="PF00847">
    <property type="entry name" value="AP2"/>
    <property type="match status" value="1"/>
</dbReference>
<sequence>MERQDYPSYCYPATAIDTNDDSDMLLQLEAFLLGTDAEPAPAAEVVSFDWSSSAPTCPEVGAVTKTTANTGDNQLRVPGTDASRRCKKRQALIGVRKRPWGKFAAEIRDSTRKGARVWLGTFDTPEAAALAYDQAAFSARGAAAVLNFPVERVMESLGALQLQLPSTGGGSPVLALKRRHSKRTRRRKVVVSPVIDVSNSTTTKARLQQPVLQQCSDASSSSMAVASVQLQQTVVPSQCHCGVVELEDVGDDYMQELLRISSELDLYHI</sequence>
<dbReference type="OrthoDB" id="670255at2759"/>
<evidence type="ECO:0000256" key="1">
    <source>
        <dbReference type="ARBA" id="ARBA00004123"/>
    </source>
</evidence>
<dbReference type="PANTHER" id="PTHR31190:SF367">
    <property type="entry name" value="AP2_ERF DOMAIN-CONTAINING PROTEIN"/>
    <property type="match status" value="1"/>
</dbReference>
<dbReference type="CDD" id="cd00018">
    <property type="entry name" value="AP2"/>
    <property type="match status" value="1"/>
</dbReference>
<dbReference type="SMART" id="SM00380">
    <property type="entry name" value="AP2"/>
    <property type="match status" value="1"/>
</dbReference>
<accession>A0A811Q4S0</accession>
<dbReference type="GO" id="GO:0003700">
    <property type="term" value="F:DNA-binding transcription factor activity"/>
    <property type="evidence" value="ECO:0007669"/>
    <property type="project" value="InterPro"/>
</dbReference>
<keyword evidence="2" id="KW-0805">Transcription regulation</keyword>
<dbReference type="Gene3D" id="3.30.730.10">
    <property type="entry name" value="AP2/ERF domain"/>
    <property type="match status" value="1"/>
</dbReference>
<keyword evidence="5" id="KW-0539">Nucleus</keyword>
<comment type="subcellular location">
    <subcellularLocation>
        <location evidence="1">Nucleus</location>
    </subcellularLocation>
</comment>
<evidence type="ECO:0000256" key="3">
    <source>
        <dbReference type="ARBA" id="ARBA00023125"/>
    </source>
</evidence>
<dbReference type="GO" id="GO:0003677">
    <property type="term" value="F:DNA binding"/>
    <property type="evidence" value="ECO:0007669"/>
    <property type="project" value="UniProtKB-KW"/>
</dbReference>
<dbReference type="Proteomes" id="UP000604825">
    <property type="component" value="Unassembled WGS sequence"/>
</dbReference>
<keyword evidence="8" id="KW-1185">Reference proteome</keyword>
<gene>
    <name evidence="7" type="ORF">NCGR_LOCUS37644</name>
</gene>
<evidence type="ECO:0000259" key="6">
    <source>
        <dbReference type="PROSITE" id="PS51032"/>
    </source>
</evidence>
<evidence type="ECO:0000256" key="5">
    <source>
        <dbReference type="ARBA" id="ARBA00023242"/>
    </source>
</evidence>
<dbReference type="GO" id="GO:0009873">
    <property type="term" value="P:ethylene-activated signaling pathway"/>
    <property type="evidence" value="ECO:0007669"/>
    <property type="project" value="InterPro"/>
</dbReference>
<dbReference type="GO" id="GO:0005634">
    <property type="term" value="C:nucleus"/>
    <property type="evidence" value="ECO:0007669"/>
    <property type="project" value="UniProtKB-SubCell"/>
</dbReference>
<dbReference type="InterPro" id="IPR016177">
    <property type="entry name" value="DNA-bd_dom_sf"/>
</dbReference>
<dbReference type="InterPro" id="IPR001471">
    <property type="entry name" value="AP2/ERF_dom"/>
</dbReference>